<dbReference type="Pfam" id="PF13523">
    <property type="entry name" value="Acetyltransf_8"/>
    <property type="match status" value="1"/>
</dbReference>
<dbReference type="Gene3D" id="3.40.630.30">
    <property type="match status" value="1"/>
</dbReference>
<evidence type="ECO:0000256" key="5">
    <source>
        <dbReference type="ARBA" id="ARBA00031122"/>
    </source>
</evidence>
<accession>A0A5J6JCA7</accession>
<dbReference type="AlphaFoldDB" id="A0A5J6JCA7"/>
<reference evidence="7 8" key="1">
    <citation type="submission" date="2017-09" db="EMBL/GenBank/DDBJ databases">
        <authorList>
            <person name="Lee N."/>
            <person name="Cho B.-K."/>
        </authorList>
    </citation>
    <scope>NUCLEOTIDE SEQUENCE [LARGE SCALE GENOMIC DNA]</scope>
    <source>
        <strain evidence="7 8">ATCC 27476</strain>
    </source>
</reference>
<sequence length="211" mass="23140">MTSSSASASAAGPRQPVYTQRVEGLGTVTLTPVDPVADAPLIHSWVTEERARFWGMGEASRELVQEIYEDVDRRTTHHAFLARRDGEPAALFQTYDCAEDRISECYEVQPGDTGVHLLIGPARGARERGFSAGLIGAFLSYVLADGTTRRIVAEPDARNEKAVARLVRSGFEPGPEVELPEIDLPEVHLPAKKARLLFFDPGANRPFRLTV</sequence>
<dbReference type="InterPro" id="IPR000182">
    <property type="entry name" value="GNAT_dom"/>
</dbReference>
<dbReference type="GeneID" id="95610892"/>
<dbReference type="RefSeq" id="WP_150528004.1">
    <property type="nucleotide sequence ID" value="NZ_BNBW01000002.1"/>
</dbReference>
<dbReference type="PANTHER" id="PTHR31438:SF1">
    <property type="entry name" value="LYSINE N-ACYLTRANSFERASE C17G9.06C-RELATED"/>
    <property type="match status" value="1"/>
</dbReference>
<dbReference type="EMBL" id="CP023692">
    <property type="protein sequence ID" value="QEV45356.1"/>
    <property type="molecule type" value="Genomic_DNA"/>
</dbReference>
<evidence type="ECO:0000313" key="7">
    <source>
        <dbReference type="EMBL" id="QEV45356.1"/>
    </source>
</evidence>
<dbReference type="KEGG" id="svn:CP980_09985"/>
<keyword evidence="7" id="KW-0808">Transferase</keyword>
<organism evidence="7 8">
    <name type="scientific">Streptomyces vinaceus</name>
    <dbReference type="NCBI Taxonomy" id="1960"/>
    <lineage>
        <taxon>Bacteria</taxon>
        <taxon>Bacillati</taxon>
        <taxon>Actinomycetota</taxon>
        <taxon>Actinomycetes</taxon>
        <taxon>Kitasatosporales</taxon>
        <taxon>Streptomycetaceae</taxon>
        <taxon>Streptomyces</taxon>
    </lineage>
</organism>
<evidence type="ECO:0000256" key="2">
    <source>
        <dbReference type="ARBA" id="ARBA00005102"/>
    </source>
</evidence>
<dbReference type="Proteomes" id="UP000325563">
    <property type="component" value="Chromosome"/>
</dbReference>
<feature type="domain" description="N-acetyltransferase" evidence="6">
    <location>
        <begin position="28"/>
        <end position="196"/>
    </location>
</feature>
<dbReference type="GO" id="GO:0019290">
    <property type="term" value="P:siderophore biosynthetic process"/>
    <property type="evidence" value="ECO:0007669"/>
    <property type="project" value="InterPro"/>
</dbReference>
<dbReference type="InterPro" id="IPR019432">
    <property type="entry name" value="Acyltransferase_MbtK/IucB-like"/>
</dbReference>
<dbReference type="UniPathway" id="UPA00011"/>
<keyword evidence="4" id="KW-0046">Antibiotic resistance</keyword>
<dbReference type="InterPro" id="IPR016181">
    <property type="entry name" value="Acyl_CoA_acyltransferase"/>
</dbReference>
<dbReference type="PANTHER" id="PTHR31438">
    <property type="entry name" value="LYSINE N-ACYLTRANSFERASE C17G9.06C-RELATED"/>
    <property type="match status" value="1"/>
</dbReference>
<dbReference type="GO" id="GO:0046677">
    <property type="term" value="P:response to antibiotic"/>
    <property type="evidence" value="ECO:0007669"/>
    <property type="project" value="UniProtKB-KW"/>
</dbReference>
<comment type="function">
    <text evidence="1">Acyltransferase required for the direct transfer of medium- to long-chain fatty acyl moieties from a carrier protein (MbtL) on to the epsilon-amino group of lysine residue in the mycobactin core.</text>
</comment>
<evidence type="ECO:0000256" key="3">
    <source>
        <dbReference type="ARBA" id="ARBA00020586"/>
    </source>
</evidence>
<dbReference type="GO" id="GO:0016410">
    <property type="term" value="F:N-acyltransferase activity"/>
    <property type="evidence" value="ECO:0007669"/>
    <property type="project" value="TreeGrafter"/>
</dbReference>
<comment type="pathway">
    <text evidence="2">Siderophore biosynthesis; mycobactin biosynthesis.</text>
</comment>
<evidence type="ECO:0000313" key="8">
    <source>
        <dbReference type="Proteomes" id="UP000325563"/>
    </source>
</evidence>
<keyword evidence="8" id="KW-1185">Reference proteome</keyword>
<gene>
    <name evidence="7" type="ORF">CP980_09985</name>
</gene>
<evidence type="ECO:0000259" key="6">
    <source>
        <dbReference type="PROSITE" id="PS51186"/>
    </source>
</evidence>
<protein>
    <recommendedName>
        <fullName evidence="3">Lysine N-acyltransferase MbtK</fullName>
    </recommendedName>
    <alternativeName>
        <fullName evidence="5">Mycobactin synthase protein K</fullName>
    </alternativeName>
</protein>
<proteinExistence type="predicted"/>
<dbReference type="SUPFAM" id="SSF55729">
    <property type="entry name" value="Acyl-CoA N-acyltransferases (Nat)"/>
    <property type="match status" value="1"/>
</dbReference>
<name>A0A5J6JCA7_STRVI</name>
<evidence type="ECO:0000256" key="1">
    <source>
        <dbReference type="ARBA" id="ARBA00003818"/>
    </source>
</evidence>
<dbReference type="PROSITE" id="PS51186">
    <property type="entry name" value="GNAT"/>
    <property type="match status" value="1"/>
</dbReference>
<dbReference type="SMART" id="SM01006">
    <property type="entry name" value="AlcB"/>
    <property type="match status" value="1"/>
</dbReference>
<evidence type="ECO:0000256" key="4">
    <source>
        <dbReference type="ARBA" id="ARBA00023251"/>
    </source>
</evidence>